<dbReference type="EMBL" id="CAEZYY010000027">
    <property type="protein sequence ID" value="CAB4762523.1"/>
    <property type="molecule type" value="Genomic_DNA"/>
</dbReference>
<proteinExistence type="predicted"/>
<evidence type="ECO:0000313" key="2">
    <source>
        <dbReference type="EMBL" id="CAB4762523.1"/>
    </source>
</evidence>
<name>A0A6J6UUU1_9ZZZZ</name>
<dbReference type="EMBL" id="CAEZXX010000174">
    <property type="protein sequence ID" value="CAB4724644.1"/>
    <property type="molecule type" value="Genomic_DNA"/>
</dbReference>
<dbReference type="AlphaFoldDB" id="A0A6J6UUU1"/>
<gene>
    <name evidence="1" type="ORF">UFOPK2602_01982</name>
    <name evidence="2" type="ORF">UFOPK2806_01772</name>
    <name evidence="3" type="ORF">UFOPK4306_02705</name>
</gene>
<protein>
    <submittedName>
        <fullName evidence="2">Unannotated protein</fullName>
    </submittedName>
</protein>
<dbReference type="EMBL" id="CAFBQP010000202">
    <property type="protein sequence ID" value="CAB5069150.1"/>
    <property type="molecule type" value="Genomic_DNA"/>
</dbReference>
<sequence length="154" mass="16935">MMFRTGDRVRVTRRSPDGAHVFEYGFLERIDSGRTHAIVLLDDELSPQRVALADIAPIAIATVELCIDTNHMETAPSGEPALRDELVVLWQAEAEQAGINVENLIILPMGSRAGLDTWALAELHAGGVRFLLRARFTVAPPTVHVHAVPHYPLN</sequence>
<reference evidence="2" key="1">
    <citation type="submission" date="2020-05" db="EMBL/GenBank/DDBJ databases">
        <authorList>
            <person name="Chiriac C."/>
            <person name="Salcher M."/>
            <person name="Ghai R."/>
            <person name="Kavagutti S V."/>
        </authorList>
    </citation>
    <scope>NUCLEOTIDE SEQUENCE</scope>
</reference>
<evidence type="ECO:0000313" key="1">
    <source>
        <dbReference type="EMBL" id="CAB4724644.1"/>
    </source>
</evidence>
<evidence type="ECO:0000313" key="3">
    <source>
        <dbReference type="EMBL" id="CAB5069150.1"/>
    </source>
</evidence>
<accession>A0A6J6UUU1</accession>
<organism evidence="2">
    <name type="scientific">freshwater metagenome</name>
    <dbReference type="NCBI Taxonomy" id="449393"/>
    <lineage>
        <taxon>unclassified sequences</taxon>
        <taxon>metagenomes</taxon>
        <taxon>ecological metagenomes</taxon>
    </lineage>
</organism>